<evidence type="ECO:0000256" key="1">
    <source>
        <dbReference type="ARBA" id="ARBA00004651"/>
    </source>
</evidence>
<feature type="transmembrane region" description="Helical" evidence="10">
    <location>
        <begin position="71"/>
        <end position="93"/>
    </location>
</feature>
<dbReference type="InterPro" id="IPR017452">
    <property type="entry name" value="GPCR_Rhodpsn_7TM"/>
</dbReference>
<keyword evidence="6 10" id="KW-0472">Membrane</keyword>
<keyword evidence="13" id="KW-1185">Reference proteome</keyword>
<comment type="caution">
    <text evidence="12">The sequence shown here is derived from an EMBL/GenBank/DDBJ whole genome shotgun (WGS) entry which is preliminary data.</text>
</comment>
<feature type="transmembrane region" description="Helical" evidence="10">
    <location>
        <begin position="150"/>
        <end position="171"/>
    </location>
</feature>
<feature type="transmembrane region" description="Helical" evidence="10">
    <location>
        <begin position="191"/>
        <end position="213"/>
    </location>
</feature>
<dbReference type="SUPFAM" id="SSF81321">
    <property type="entry name" value="Family A G protein-coupled receptor-like"/>
    <property type="match status" value="1"/>
</dbReference>
<keyword evidence="2" id="KW-1003">Cell membrane</keyword>
<accession>A0AA88XEK4</accession>
<proteinExistence type="predicted"/>
<evidence type="ECO:0000256" key="2">
    <source>
        <dbReference type="ARBA" id="ARBA00022475"/>
    </source>
</evidence>
<feature type="transmembrane region" description="Helical" evidence="10">
    <location>
        <begin position="32"/>
        <end position="59"/>
    </location>
</feature>
<evidence type="ECO:0000313" key="13">
    <source>
        <dbReference type="Proteomes" id="UP001186944"/>
    </source>
</evidence>
<evidence type="ECO:0000256" key="9">
    <source>
        <dbReference type="ARBA" id="ARBA00023224"/>
    </source>
</evidence>
<dbReference type="Pfam" id="PF00001">
    <property type="entry name" value="7tm_1"/>
    <property type="match status" value="1"/>
</dbReference>
<evidence type="ECO:0000259" key="11">
    <source>
        <dbReference type="PROSITE" id="PS50262"/>
    </source>
</evidence>
<dbReference type="InterPro" id="IPR000276">
    <property type="entry name" value="GPCR_Rhodpsn"/>
</dbReference>
<dbReference type="CDD" id="cd00637">
    <property type="entry name" value="7tm_classA_rhodopsin-like"/>
    <property type="match status" value="1"/>
</dbReference>
<keyword evidence="8" id="KW-0325">Glycoprotein</keyword>
<dbReference type="Proteomes" id="UP001186944">
    <property type="component" value="Unassembled WGS sequence"/>
</dbReference>
<keyword evidence="5" id="KW-0297">G-protein coupled receptor</keyword>
<dbReference type="PRINTS" id="PR00237">
    <property type="entry name" value="GPCRRHODOPSN"/>
</dbReference>
<protein>
    <recommendedName>
        <fullName evidence="11">G-protein coupled receptors family 1 profile domain-containing protein</fullName>
    </recommendedName>
</protein>
<dbReference type="PANTHER" id="PTHR24246">
    <property type="entry name" value="OLFACTORY RECEPTOR AND ADENOSINE RECEPTOR"/>
    <property type="match status" value="1"/>
</dbReference>
<feature type="transmembrane region" description="Helical" evidence="10">
    <location>
        <begin position="254"/>
        <end position="280"/>
    </location>
</feature>
<evidence type="ECO:0000256" key="8">
    <source>
        <dbReference type="ARBA" id="ARBA00023180"/>
    </source>
</evidence>
<comment type="subcellular location">
    <subcellularLocation>
        <location evidence="1">Cell membrane</location>
        <topology evidence="1">Multi-pass membrane protein</topology>
    </subcellularLocation>
</comment>
<gene>
    <name evidence="12" type="ORF">FSP39_004324</name>
</gene>
<evidence type="ECO:0000256" key="6">
    <source>
        <dbReference type="ARBA" id="ARBA00023136"/>
    </source>
</evidence>
<dbReference type="GO" id="GO:0004930">
    <property type="term" value="F:G protein-coupled receptor activity"/>
    <property type="evidence" value="ECO:0007669"/>
    <property type="project" value="UniProtKB-KW"/>
</dbReference>
<dbReference type="EMBL" id="VSWD01000013">
    <property type="protein sequence ID" value="KAK3083864.1"/>
    <property type="molecule type" value="Genomic_DNA"/>
</dbReference>
<feature type="transmembrane region" description="Helical" evidence="10">
    <location>
        <begin position="108"/>
        <end position="129"/>
    </location>
</feature>
<organism evidence="12 13">
    <name type="scientific">Pinctada imbricata</name>
    <name type="common">Atlantic pearl-oyster</name>
    <name type="synonym">Pinctada martensii</name>
    <dbReference type="NCBI Taxonomy" id="66713"/>
    <lineage>
        <taxon>Eukaryota</taxon>
        <taxon>Metazoa</taxon>
        <taxon>Spiralia</taxon>
        <taxon>Lophotrochozoa</taxon>
        <taxon>Mollusca</taxon>
        <taxon>Bivalvia</taxon>
        <taxon>Autobranchia</taxon>
        <taxon>Pteriomorphia</taxon>
        <taxon>Pterioida</taxon>
        <taxon>Pterioidea</taxon>
        <taxon>Pteriidae</taxon>
        <taxon>Pinctada</taxon>
    </lineage>
</organism>
<dbReference type="Gene3D" id="1.20.1070.10">
    <property type="entry name" value="Rhodopsin 7-helix transmembrane proteins"/>
    <property type="match status" value="1"/>
</dbReference>
<evidence type="ECO:0000256" key="10">
    <source>
        <dbReference type="SAM" id="Phobius"/>
    </source>
</evidence>
<feature type="domain" description="G-protein coupled receptors family 1 profile" evidence="11">
    <location>
        <begin position="50"/>
        <end position="305"/>
    </location>
</feature>
<evidence type="ECO:0000313" key="12">
    <source>
        <dbReference type="EMBL" id="KAK3083864.1"/>
    </source>
</evidence>
<dbReference type="AlphaFoldDB" id="A0AA88XEK4"/>
<keyword evidence="9" id="KW-0807">Transducer</keyword>
<feature type="transmembrane region" description="Helical" evidence="10">
    <location>
        <begin position="286"/>
        <end position="307"/>
    </location>
</feature>
<keyword evidence="4 10" id="KW-1133">Transmembrane helix</keyword>
<sequence>MNSTTCSCNLHETTTSNVTMTKDNGGKTHGTIGVIVFSISSVLVAFAFVSNLCIQTLLLTRRALRKQTYTVLVLSLGFGDTLISISGILWLVLQKANTSFQTPLCGVMLSMLVIGTFLSLYITFLICLNRFLVTVDAPMNKILFSGKRKFWLMIIPSFIDAILILSLSPLWGKNTTQCNVKSVFGREKITFGVVWMVTNIPLLVSTVVLYIALVRKLMKKFVNIDVQASETNSGVAMTTMTQEKKQQRMRAVKTLGIILVFLVFCTTPFIFSMVGSLFGIELKQTHRIILTWAQMINSFANPIIYTWRIRTLQYEIRNIFSWCHQRID</sequence>
<dbReference type="PROSITE" id="PS50262">
    <property type="entry name" value="G_PROTEIN_RECEP_F1_2"/>
    <property type="match status" value="1"/>
</dbReference>
<reference evidence="12" key="1">
    <citation type="submission" date="2019-08" db="EMBL/GenBank/DDBJ databases">
        <title>The improved chromosome-level genome for the pearl oyster Pinctada fucata martensii using PacBio sequencing and Hi-C.</title>
        <authorList>
            <person name="Zheng Z."/>
        </authorList>
    </citation>
    <scope>NUCLEOTIDE SEQUENCE</scope>
    <source>
        <strain evidence="12">ZZ-2019</strain>
        <tissue evidence="12">Adductor muscle</tissue>
    </source>
</reference>
<evidence type="ECO:0000256" key="5">
    <source>
        <dbReference type="ARBA" id="ARBA00023040"/>
    </source>
</evidence>
<name>A0AA88XEK4_PINIB</name>
<dbReference type="GO" id="GO:0005886">
    <property type="term" value="C:plasma membrane"/>
    <property type="evidence" value="ECO:0007669"/>
    <property type="project" value="UniProtKB-SubCell"/>
</dbReference>
<evidence type="ECO:0000256" key="3">
    <source>
        <dbReference type="ARBA" id="ARBA00022692"/>
    </source>
</evidence>
<evidence type="ECO:0000256" key="7">
    <source>
        <dbReference type="ARBA" id="ARBA00023170"/>
    </source>
</evidence>
<dbReference type="PANTHER" id="PTHR24246:SF27">
    <property type="entry name" value="ADENOSINE RECEPTOR, ISOFORM A"/>
    <property type="match status" value="1"/>
</dbReference>
<keyword evidence="7" id="KW-0675">Receptor</keyword>
<keyword evidence="3 10" id="KW-0812">Transmembrane</keyword>
<evidence type="ECO:0000256" key="4">
    <source>
        <dbReference type="ARBA" id="ARBA00022989"/>
    </source>
</evidence>